<dbReference type="EMBL" id="MNBE01000316">
    <property type="protein sequence ID" value="OKP10484.1"/>
    <property type="molecule type" value="Genomic_DNA"/>
</dbReference>
<evidence type="ECO:0000313" key="2">
    <source>
        <dbReference type="Proteomes" id="UP000186955"/>
    </source>
</evidence>
<sequence>MSEAGCVGANPYISPILCRLQTQLMDGTFACSEQGQFTQLLIYLHRPIKIRRQGVNIVSPEGPDELEDAIFEHLIPYHCEGRDYPGYYWMYISLPAFGGYVLNTMGIPKHLLNMFRSG</sequence>
<proteinExistence type="predicted"/>
<dbReference type="AlphaFoldDB" id="A0A1Q5UDE6"/>
<dbReference type="Proteomes" id="UP000186955">
    <property type="component" value="Unassembled WGS sequence"/>
</dbReference>
<gene>
    <name evidence="1" type="ORF">PENSUB_4089</name>
</gene>
<protein>
    <submittedName>
        <fullName evidence="1">Uncharacterized protein</fullName>
    </submittedName>
</protein>
<reference evidence="1 2" key="1">
    <citation type="submission" date="2016-10" db="EMBL/GenBank/DDBJ databases">
        <title>Genome sequence of the ascomycete fungus Penicillium subrubescens.</title>
        <authorList>
            <person name="De Vries R.P."/>
            <person name="Peng M."/>
            <person name="Dilokpimol A."/>
            <person name="Hilden K."/>
            <person name="Makela M.R."/>
            <person name="Grigoriev I."/>
            <person name="Riley R."/>
            <person name="Granchi Z."/>
        </authorList>
    </citation>
    <scope>NUCLEOTIDE SEQUENCE [LARGE SCALE GENOMIC DNA]</scope>
    <source>
        <strain evidence="1 2">CBS 132785</strain>
    </source>
</reference>
<comment type="caution">
    <text evidence="1">The sequence shown here is derived from an EMBL/GenBank/DDBJ whole genome shotgun (WGS) entry which is preliminary data.</text>
</comment>
<organism evidence="1 2">
    <name type="scientific">Penicillium subrubescens</name>
    <dbReference type="NCBI Taxonomy" id="1316194"/>
    <lineage>
        <taxon>Eukaryota</taxon>
        <taxon>Fungi</taxon>
        <taxon>Dikarya</taxon>
        <taxon>Ascomycota</taxon>
        <taxon>Pezizomycotina</taxon>
        <taxon>Eurotiomycetes</taxon>
        <taxon>Eurotiomycetidae</taxon>
        <taxon>Eurotiales</taxon>
        <taxon>Aspergillaceae</taxon>
        <taxon>Penicillium</taxon>
    </lineage>
</organism>
<evidence type="ECO:0000313" key="1">
    <source>
        <dbReference type="EMBL" id="OKP10484.1"/>
    </source>
</evidence>
<keyword evidence="2" id="KW-1185">Reference proteome</keyword>
<name>A0A1Q5UDE6_9EURO</name>
<accession>A0A1Q5UDE6</accession>